<dbReference type="PANTHER" id="PTHR43289:SF6">
    <property type="entry name" value="SERINE_THREONINE-PROTEIN KINASE NEKL-3"/>
    <property type="match status" value="1"/>
</dbReference>
<dbReference type="PROSITE" id="PS50011">
    <property type="entry name" value="PROTEIN_KINASE_DOM"/>
    <property type="match status" value="1"/>
</dbReference>
<dbReference type="InterPro" id="IPR017441">
    <property type="entry name" value="Protein_kinase_ATP_BS"/>
</dbReference>
<dbReference type="EC" id="2.7.11.1" evidence="1"/>
<dbReference type="PROSITE" id="PS00108">
    <property type="entry name" value="PROTEIN_KINASE_ST"/>
    <property type="match status" value="1"/>
</dbReference>
<reference evidence="15" key="1">
    <citation type="submission" date="2022-01" db="EMBL/GenBank/DDBJ databases">
        <title>Collection of gut derived symbiotic bacterial strains cultured from healthy donors.</title>
        <authorList>
            <person name="Lin H."/>
            <person name="Kohout C."/>
            <person name="Waligurski E."/>
            <person name="Pamer E.G."/>
        </authorList>
    </citation>
    <scope>NUCLEOTIDE SEQUENCE</scope>
    <source>
        <strain evidence="15">DFI.7.46</strain>
    </source>
</reference>
<feature type="region of interest" description="Disordered" evidence="11">
    <location>
        <begin position="568"/>
        <end position="607"/>
    </location>
</feature>
<keyword evidence="7 10" id="KW-0067">ATP-binding</keyword>
<feature type="compositionally biased region" description="Low complexity" evidence="11">
    <location>
        <begin position="585"/>
        <end position="607"/>
    </location>
</feature>
<dbReference type="SUPFAM" id="SSF56112">
    <property type="entry name" value="Protein kinase-like (PK-like)"/>
    <property type="match status" value="1"/>
</dbReference>
<sequence>MAESPYRIGGGRYEIRSLIGRGGMAEVHQAYDTLLSRVVAIKMLRIDLAKDTVFLTRFRREALASASLNHENIVQVYDTGEQVVTAPDGTEVHVPYIVMELVEGHTVHQLLTDGQPVPINEAVEIMSGVLNALEYSHKRGLVHRDIKPGNVMLTNSGKIKVMDFGIARALEDSGQTMTSTDAVVGTAQYLSPEQARGETVDTRSDLYSCGCMLFELLTGRAPFKGDSAVSVAYQHVAEMPPLPSAIAADISPELDRMVMKSLAKRPEERYQDAASMRSDMVRAAAGAAISAPMLPPLPVTTPTEGIAAPHTSYAPAQWSQVLGEDPDNEDEEKEIAQKKKKRKTIWAVVIGILVAIALIAVVWWLIASNKNQEPEQVAIPENIIGMSAIEAQRSLKDLGLVMKQGQAIASETVDKGKVAATDPKPGSMVDPGSTVTIQLSSGAAEITVPDVSGQTQDAARKTLEDAGLQVGSVKYEDDSKVAADRVIRTTPEAGSSASKDEEIILVLASGYVSIDSGQVVGKSQEQGLKYLADLGLQTNTVTEETTAAPNGQIIAVDPSGRVKVGSSVTVKVAKTPPAPSPGPSSSPSTSPTGDNASSEPSASSSTP</sequence>
<dbReference type="PROSITE" id="PS51178">
    <property type="entry name" value="PASTA"/>
    <property type="match status" value="2"/>
</dbReference>
<evidence type="ECO:0000256" key="12">
    <source>
        <dbReference type="SAM" id="Phobius"/>
    </source>
</evidence>
<proteinExistence type="predicted"/>
<dbReference type="InterPro" id="IPR011009">
    <property type="entry name" value="Kinase-like_dom_sf"/>
</dbReference>
<keyword evidence="2" id="KW-0723">Serine/threonine-protein kinase</keyword>
<dbReference type="GO" id="GO:0005524">
    <property type="term" value="F:ATP binding"/>
    <property type="evidence" value="ECO:0007669"/>
    <property type="project" value="UniProtKB-UniRule"/>
</dbReference>
<dbReference type="GO" id="GO:0045717">
    <property type="term" value="P:negative regulation of fatty acid biosynthetic process"/>
    <property type="evidence" value="ECO:0007669"/>
    <property type="project" value="UniProtKB-ARBA"/>
</dbReference>
<evidence type="ECO:0000259" key="14">
    <source>
        <dbReference type="PROSITE" id="PS51178"/>
    </source>
</evidence>
<organism evidence="15 16">
    <name type="scientific">Varibaculum cambriense</name>
    <dbReference type="NCBI Taxonomy" id="184870"/>
    <lineage>
        <taxon>Bacteria</taxon>
        <taxon>Bacillati</taxon>
        <taxon>Actinomycetota</taxon>
        <taxon>Actinomycetes</taxon>
        <taxon>Actinomycetales</taxon>
        <taxon>Actinomycetaceae</taxon>
        <taxon>Varibaculum</taxon>
    </lineage>
</organism>
<accession>A0AAJ1EY14</accession>
<evidence type="ECO:0000256" key="10">
    <source>
        <dbReference type="PROSITE-ProRule" id="PRU10141"/>
    </source>
</evidence>
<comment type="catalytic activity">
    <reaction evidence="9">
        <text>L-seryl-[protein] + ATP = O-phospho-L-seryl-[protein] + ADP + H(+)</text>
        <dbReference type="Rhea" id="RHEA:17989"/>
        <dbReference type="Rhea" id="RHEA-COMP:9863"/>
        <dbReference type="Rhea" id="RHEA-COMP:11604"/>
        <dbReference type="ChEBI" id="CHEBI:15378"/>
        <dbReference type="ChEBI" id="CHEBI:29999"/>
        <dbReference type="ChEBI" id="CHEBI:30616"/>
        <dbReference type="ChEBI" id="CHEBI:83421"/>
        <dbReference type="ChEBI" id="CHEBI:456216"/>
        <dbReference type="EC" id="2.7.11.1"/>
    </reaction>
</comment>
<feature type="transmembrane region" description="Helical" evidence="12">
    <location>
        <begin position="345"/>
        <end position="366"/>
    </location>
</feature>
<keyword evidence="5 10" id="KW-0547">Nucleotide-binding</keyword>
<comment type="catalytic activity">
    <reaction evidence="8">
        <text>L-threonyl-[protein] + ATP = O-phospho-L-threonyl-[protein] + ADP + H(+)</text>
        <dbReference type="Rhea" id="RHEA:46608"/>
        <dbReference type="Rhea" id="RHEA-COMP:11060"/>
        <dbReference type="Rhea" id="RHEA-COMP:11605"/>
        <dbReference type="ChEBI" id="CHEBI:15378"/>
        <dbReference type="ChEBI" id="CHEBI:30013"/>
        <dbReference type="ChEBI" id="CHEBI:30616"/>
        <dbReference type="ChEBI" id="CHEBI:61977"/>
        <dbReference type="ChEBI" id="CHEBI:456216"/>
        <dbReference type="EC" id="2.7.11.1"/>
    </reaction>
</comment>
<feature type="binding site" evidence="10">
    <location>
        <position position="42"/>
    </location>
    <ligand>
        <name>ATP</name>
        <dbReference type="ChEBI" id="CHEBI:30616"/>
    </ligand>
</feature>
<feature type="domain" description="PASTA" evidence="14">
    <location>
        <begin position="373"/>
        <end position="441"/>
    </location>
</feature>
<evidence type="ECO:0000256" key="6">
    <source>
        <dbReference type="ARBA" id="ARBA00022777"/>
    </source>
</evidence>
<evidence type="ECO:0000259" key="13">
    <source>
        <dbReference type="PROSITE" id="PS50011"/>
    </source>
</evidence>
<dbReference type="RefSeq" id="WP_238127914.1">
    <property type="nucleotide sequence ID" value="NZ_JAKNHJ010000007.1"/>
</dbReference>
<evidence type="ECO:0000256" key="7">
    <source>
        <dbReference type="ARBA" id="ARBA00022840"/>
    </source>
</evidence>
<protein>
    <recommendedName>
        <fullName evidence="1">non-specific serine/threonine protein kinase</fullName>
        <ecNumber evidence="1">2.7.11.1</ecNumber>
    </recommendedName>
</protein>
<dbReference type="SMART" id="SM00220">
    <property type="entry name" value="S_TKc"/>
    <property type="match status" value="1"/>
</dbReference>
<evidence type="ECO:0000313" key="16">
    <source>
        <dbReference type="Proteomes" id="UP001200537"/>
    </source>
</evidence>
<evidence type="ECO:0000256" key="5">
    <source>
        <dbReference type="ARBA" id="ARBA00022741"/>
    </source>
</evidence>
<dbReference type="AlphaFoldDB" id="A0AAJ1EY14"/>
<dbReference type="PROSITE" id="PS00107">
    <property type="entry name" value="PROTEIN_KINASE_ATP"/>
    <property type="match status" value="1"/>
</dbReference>
<keyword evidence="12" id="KW-0812">Transmembrane</keyword>
<dbReference type="CDD" id="cd06577">
    <property type="entry name" value="PASTA_pknB"/>
    <property type="match status" value="3"/>
</dbReference>
<evidence type="ECO:0000256" key="4">
    <source>
        <dbReference type="ARBA" id="ARBA00022737"/>
    </source>
</evidence>
<evidence type="ECO:0000256" key="1">
    <source>
        <dbReference type="ARBA" id="ARBA00012513"/>
    </source>
</evidence>
<dbReference type="Pfam" id="PF00069">
    <property type="entry name" value="Pkinase"/>
    <property type="match status" value="1"/>
</dbReference>
<dbReference type="Gene3D" id="3.30.10.20">
    <property type="match status" value="3"/>
</dbReference>
<keyword evidence="3" id="KW-0808">Transferase</keyword>
<dbReference type="EMBL" id="JAKNHJ010000007">
    <property type="protein sequence ID" value="MCG4617766.1"/>
    <property type="molecule type" value="Genomic_DNA"/>
</dbReference>
<dbReference type="NCBIfam" id="NF033483">
    <property type="entry name" value="PknB_PASTA_kin"/>
    <property type="match status" value="1"/>
</dbReference>
<gene>
    <name evidence="15" type="primary">pknB</name>
    <name evidence="15" type="ORF">L0M99_04555</name>
</gene>
<evidence type="ECO:0000256" key="2">
    <source>
        <dbReference type="ARBA" id="ARBA00022527"/>
    </source>
</evidence>
<dbReference type="FunFam" id="3.30.200.20:FF:000035">
    <property type="entry name" value="Serine/threonine protein kinase Stk1"/>
    <property type="match status" value="1"/>
</dbReference>
<evidence type="ECO:0000256" key="3">
    <source>
        <dbReference type="ARBA" id="ARBA00022679"/>
    </source>
</evidence>
<evidence type="ECO:0000256" key="9">
    <source>
        <dbReference type="ARBA" id="ARBA00048679"/>
    </source>
</evidence>
<keyword evidence="4" id="KW-0677">Repeat</keyword>
<keyword evidence="12" id="KW-1133">Transmembrane helix</keyword>
<dbReference type="InterPro" id="IPR005543">
    <property type="entry name" value="PASTA_dom"/>
</dbReference>
<evidence type="ECO:0000256" key="8">
    <source>
        <dbReference type="ARBA" id="ARBA00047899"/>
    </source>
</evidence>
<dbReference type="Pfam" id="PF03793">
    <property type="entry name" value="PASTA"/>
    <property type="match status" value="3"/>
</dbReference>
<dbReference type="GO" id="GO:0004674">
    <property type="term" value="F:protein serine/threonine kinase activity"/>
    <property type="evidence" value="ECO:0007669"/>
    <property type="project" value="UniProtKB-KW"/>
</dbReference>
<name>A0AAJ1EY14_9ACTO</name>
<comment type="caution">
    <text evidence="15">The sequence shown here is derived from an EMBL/GenBank/DDBJ whole genome shotgun (WGS) entry which is preliminary data.</text>
</comment>
<feature type="domain" description="PASTA" evidence="14">
    <location>
        <begin position="442"/>
        <end position="509"/>
    </location>
</feature>
<keyword evidence="6 15" id="KW-0418">Kinase</keyword>
<dbReference type="Gene3D" id="1.10.510.10">
    <property type="entry name" value="Transferase(Phosphotransferase) domain 1"/>
    <property type="match status" value="1"/>
</dbReference>
<dbReference type="FunFam" id="1.10.510.10:FF:000021">
    <property type="entry name" value="Serine/threonine protein kinase"/>
    <property type="match status" value="1"/>
</dbReference>
<dbReference type="Proteomes" id="UP001200537">
    <property type="component" value="Unassembled WGS sequence"/>
</dbReference>
<feature type="domain" description="Protein kinase" evidence="13">
    <location>
        <begin position="13"/>
        <end position="281"/>
    </location>
</feature>
<dbReference type="InterPro" id="IPR000719">
    <property type="entry name" value="Prot_kinase_dom"/>
</dbReference>
<evidence type="ECO:0000256" key="11">
    <source>
        <dbReference type="SAM" id="MobiDB-lite"/>
    </source>
</evidence>
<dbReference type="PANTHER" id="PTHR43289">
    <property type="entry name" value="MITOGEN-ACTIVATED PROTEIN KINASE KINASE KINASE 20-RELATED"/>
    <property type="match status" value="1"/>
</dbReference>
<keyword evidence="12" id="KW-0472">Membrane</keyword>
<dbReference type="CDD" id="cd14014">
    <property type="entry name" value="STKc_PknB_like"/>
    <property type="match status" value="1"/>
</dbReference>
<dbReference type="Gene3D" id="3.30.200.20">
    <property type="entry name" value="Phosphorylase Kinase, domain 1"/>
    <property type="match status" value="1"/>
</dbReference>
<dbReference type="SMART" id="SM00740">
    <property type="entry name" value="PASTA"/>
    <property type="match status" value="3"/>
</dbReference>
<evidence type="ECO:0000313" key="15">
    <source>
        <dbReference type="EMBL" id="MCG4617766.1"/>
    </source>
</evidence>
<dbReference type="InterPro" id="IPR008271">
    <property type="entry name" value="Ser/Thr_kinase_AS"/>
</dbReference>